<name>A0A1V4H9B0_9BACL</name>
<accession>A0A1V4H9B0</accession>
<evidence type="ECO:0000313" key="1">
    <source>
        <dbReference type="EMBL" id="OPH47870.1"/>
    </source>
</evidence>
<dbReference type="EMBL" id="MBTG01000052">
    <property type="protein sequence ID" value="OPH47870.1"/>
    <property type="molecule type" value="Genomic_DNA"/>
</dbReference>
<reference evidence="2" key="1">
    <citation type="submission" date="2016-07" db="EMBL/GenBank/DDBJ databases">
        <authorList>
            <person name="Florea S."/>
            <person name="Webb J.S."/>
            <person name="Jaromczyk J."/>
            <person name="Schardl C.L."/>
        </authorList>
    </citation>
    <scope>NUCLEOTIDE SEQUENCE [LARGE SCALE GENOMIC DNA]</scope>
    <source>
        <strain evidence="2">CY1</strain>
    </source>
</reference>
<keyword evidence="2" id="KW-1185">Reference proteome</keyword>
<proteinExistence type="predicted"/>
<evidence type="ECO:0000313" key="2">
    <source>
        <dbReference type="Proteomes" id="UP000190626"/>
    </source>
</evidence>
<dbReference type="Gene3D" id="3.40.50.1000">
    <property type="entry name" value="HAD superfamily/HAD-like"/>
    <property type="match status" value="1"/>
</dbReference>
<dbReference type="Proteomes" id="UP000190626">
    <property type="component" value="Unassembled WGS sequence"/>
</dbReference>
<gene>
    <name evidence="1" type="ORF">BC351_39315</name>
</gene>
<dbReference type="RefSeq" id="WP_079419721.1">
    <property type="nucleotide sequence ID" value="NZ_MBTG01000052.1"/>
</dbReference>
<dbReference type="STRING" id="1469647.BC351_39315"/>
<comment type="caution">
    <text evidence="1">The sequence shown here is derived from an EMBL/GenBank/DDBJ whole genome shotgun (WGS) entry which is preliminary data.</text>
</comment>
<protein>
    <recommendedName>
        <fullName evidence="3">FCP1 homology domain-containing protein</fullName>
    </recommendedName>
</protein>
<dbReference type="OrthoDB" id="5431039at2"/>
<organism evidence="1 2">
    <name type="scientific">Paenibacillus ferrarius</name>
    <dbReference type="NCBI Taxonomy" id="1469647"/>
    <lineage>
        <taxon>Bacteria</taxon>
        <taxon>Bacillati</taxon>
        <taxon>Bacillota</taxon>
        <taxon>Bacilli</taxon>
        <taxon>Bacillales</taxon>
        <taxon>Paenibacillaceae</taxon>
        <taxon>Paenibacillus</taxon>
    </lineage>
</organism>
<evidence type="ECO:0008006" key="3">
    <source>
        <dbReference type="Google" id="ProtNLM"/>
    </source>
</evidence>
<dbReference type="InterPro" id="IPR023214">
    <property type="entry name" value="HAD_sf"/>
</dbReference>
<sequence>MDFYLEDANVIERLVTEWKKYNNLVIAYDYDNTVYDFHRRGHQYHDVIQLLRECKAFGAHLVVFTASADANFPSIINYLEANEIPFDAINESPSFVPVAGGKKIYFNILLDDRAGLSSAYQCLQAALTIMKEGA</sequence>
<dbReference type="InterPro" id="IPR036412">
    <property type="entry name" value="HAD-like_sf"/>
</dbReference>
<dbReference type="AlphaFoldDB" id="A0A1V4H9B0"/>
<dbReference type="SUPFAM" id="SSF56784">
    <property type="entry name" value="HAD-like"/>
    <property type="match status" value="1"/>
</dbReference>